<sequence length="195" mass="21922">MVLTALVMRPTKELFSLKKTTQTEKTKSVNDMMRPVRTMTPTITKTTGKTQSKSYLERIREQIYRTGPTKSVKTRARASWSANASASPRASSNASAIASTTTKYKRRRTTVTTKRTTREITAKNLYECKFILRNNVPFGSTCYPIIDMNKIELLKDDTTTSTAAPGANTLPPTTKPMPVHKECAKVAFCKLFKWK</sequence>
<evidence type="ECO:0000313" key="3">
    <source>
        <dbReference type="Proteomes" id="UP000053240"/>
    </source>
</evidence>
<gene>
    <name evidence="2" type="ORF">RR48_01876</name>
</gene>
<dbReference type="Proteomes" id="UP000053240">
    <property type="component" value="Unassembled WGS sequence"/>
</dbReference>
<dbReference type="AlphaFoldDB" id="A0A0N1PGC3"/>
<evidence type="ECO:0000256" key="1">
    <source>
        <dbReference type="SAM" id="MobiDB-lite"/>
    </source>
</evidence>
<dbReference type="InParanoid" id="A0A0N1PGC3"/>
<name>A0A0N1PGC3_PAPMA</name>
<proteinExistence type="predicted"/>
<feature type="region of interest" description="Disordered" evidence="1">
    <location>
        <begin position="68"/>
        <end position="114"/>
    </location>
</feature>
<organism evidence="2 3">
    <name type="scientific">Papilio machaon</name>
    <name type="common">Old World swallowtail butterfly</name>
    <dbReference type="NCBI Taxonomy" id="76193"/>
    <lineage>
        <taxon>Eukaryota</taxon>
        <taxon>Metazoa</taxon>
        <taxon>Ecdysozoa</taxon>
        <taxon>Arthropoda</taxon>
        <taxon>Hexapoda</taxon>
        <taxon>Insecta</taxon>
        <taxon>Pterygota</taxon>
        <taxon>Neoptera</taxon>
        <taxon>Endopterygota</taxon>
        <taxon>Lepidoptera</taxon>
        <taxon>Glossata</taxon>
        <taxon>Ditrysia</taxon>
        <taxon>Papilionoidea</taxon>
        <taxon>Papilionidae</taxon>
        <taxon>Papilioninae</taxon>
        <taxon>Papilio</taxon>
    </lineage>
</organism>
<dbReference type="EMBL" id="KQ460557">
    <property type="protein sequence ID" value="KPJ13965.1"/>
    <property type="molecule type" value="Genomic_DNA"/>
</dbReference>
<protein>
    <submittedName>
        <fullName evidence="2">Uncharacterized protein</fullName>
    </submittedName>
</protein>
<evidence type="ECO:0000313" key="2">
    <source>
        <dbReference type="EMBL" id="KPJ13965.1"/>
    </source>
</evidence>
<reference evidence="2 3" key="1">
    <citation type="journal article" date="2015" name="Nat. Commun.">
        <title>Outbred genome sequencing and CRISPR/Cas9 gene editing in butterflies.</title>
        <authorList>
            <person name="Li X."/>
            <person name="Fan D."/>
            <person name="Zhang W."/>
            <person name="Liu G."/>
            <person name="Zhang L."/>
            <person name="Zhao L."/>
            <person name="Fang X."/>
            <person name="Chen L."/>
            <person name="Dong Y."/>
            <person name="Chen Y."/>
            <person name="Ding Y."/>
            <person name="Zhao R."/>
            <person name="Feng M."/>
            <person name="Zhu Y."/>
            <person name="Feng Y."/>
            <person name="Jiang X."/>
            <person name="Zhu D."/>
            <person name="Xiang H."/>
            <person name="Feng X."/>
            <person name="Li S."/>
            <person name="Wang J."/>
            <person name="Zhang G."/>
            <person name="Kronforst M.R."/>
            <person name="Wang W."/>
        </authorList>
    </citation>
    <scope>NUCLEOTIDE SEQUENCE [LARGE SCALE GENOMIC DNA]</scope>
    <source>
        <strain evidence="2">Ya'a_city_454_Pm</strain>
        <tissue evidence="2">Whole body</tissue>
    </source>
</reference>
<feature type="compositionally biased region" description="Low complexity" evidence="1">
    <location>
        <begin position="77"/>
        <end position="102"/>
    </location>
</feature>
<accession>A0A0N1PGC3</accession>
<keyword evidence="3" id="KW-1185">Reference proteome</keyword>